<protein>
    <submittedName>
        <fullName evidence="1">Uncharacterized protein</fullName>
    </submittedName>
</protein>
<gene>
    <name evidence="1" type="ORF">MiSe_87740</name>
</gene>
<sequence>MSEVWIVVDGLVDAQVASTSTTNQMVQALLQAINPVTPVNVQVVAASSLPQAGIAVSDSLTKTQFCDKENILLCPLTLNLPDNLQFPGSAVYQACRDVTKLRHQTQELGYATGEGSFWLPIVLTAKAPLYAEVIGLKDNKYYQPIHVGDEVRQKLYQLGWKVLRSLNAPPANYLVKFGFEGKDIYFDTLVPFPGEAALASIGIQSPDLFACHWYCLMGLPLFELTIRRNETQLN</sequence>
<evidence type="ECO:0000313" key="2">
    <source>
        <dbReference type="Proteomes" id="UP001050975"/>
    </source>
</evidence>
<proteinExistence type="predicted"/>
<name>A0AAV3XQH4_9CYAN</name>
<keyword evidence="2" id="KW-1185">Reference proteome</keyword>
<dbReference type="EMBL" id="BLAY01000273">
    <property type="protein sequence ID" value="GET43948.1"/>
    <property type="molecule type" value="Genomic_DNA"/>
</dbReference>
<accession>A0AAV3XQH4</accession>
<comment type="caution">
    <text evidence="1">The sequence shown here is derived from an EMBL/GenBank/DDBJ whole genome shotgun (WGS) entry which is preliminary data.</text>
</comment>
<evidence type="ECO:0000313" key="1">
    <source>
        <dbReference type="EMBL" id="GET43948.1"/>
    </source>
</evidence>
<reference evidence="1" key="1">
    <citation type="submission" date="2019-10" db="EMBL/GenBank/DDBJ databases">
        <title>Draft genome sequece of Microseira wollei NIES-4236.</title>
        <authorList>
            <person name="Yamaguchi H."/>
            <person name="Suzuki S."/>
            <person name="Kawachi M."/>
        </authorList>
    </citation>
    <scope>NUCLEOTIDE SEQUENCE</scope>
    <source>
        <strain evidence="1">NIES-4236</strain>
    </source>
</reference>
<dbReference type="RefSeq" id="WP_226593285.1">
    <property type="nucleotide sequence ID" value="NZ_BLAY01000273.1"/>
</dbReference>
<dbReference type="AlphaFoldDB" id="A0AAV3XQH4"/>
<organism evidence="1 2">
    <name type="scientific">Microseira wollei NIES-4236</name>
    <dbReference type="NCBI Taxonomy" id="2530354"/>
    <lineage>
        <taxon>Bacteria</taxon>
        <taxon>Bacillati</taxon>
        <taxon>Cyanobacteriota</taxon>
        <taxon>Cyanophyceae</taxon>
        <taxon>Oscillatoriophycideae</taxon>
        <taxon>Aerosakkonematales</taxon>
        <taxon>Aerosakkonemataceae</taxon>
        <taxon>Microseira</taxon>
    </lineage>
</organism>
<dbReference type="Proteomes" id="UP001050975">
    <property type="component" value="Unassembled WGS sequence"/>
</dbReference>